<reference evidence="2 3" key="1">
    <citation type="journal article" date="2001" name="Proc. Natl. Acad. Sci. U.S.A.">
        <title>Genome sequence of an industrial microorganism Streptomyces avermitilis: deducing the ability of producing secondary metabolites.</title>
        <authorList>
            <person name="Omura S."/>
            <person name="Ikeda H."/>
            <person name="Ishikawa J."/>
            <person name="Hanamoto A."/>
            <person name="Takahashi C."/>
            <person name="Shinose M."/>
            <person name="Takahashi Y."/>
            <person name="Horikawa H."/>
            <person name="Nakazawa H."/>
            <person name="Osonoe T."/>
            <person name="Kikuchi H."/>
            <person name="Shiba T."/>
            <person name="Sakaki Y."/>
            <person name="Hattori M."/>
        </authorList>
    </citation>
    <scope>NUCLEOTIDE SEQUENCE [LARGE SCALE GENOMIC DNA]</scope>
    <source>
        <strain evidence="3">ATCC 31267 / DSM 46492 / JCM 5070 / NBRC 14893 / NCIMB 12804 / NRRL 8165 / MA-4680</strain>
    </source>
</reference>
<proteinExistence type="predicted"/>
<dbReference type="PANTHER" id="PTHR33498:SF1">
    <property type="entry name" value="TRANSPOSASE FOR INSERTION SEQUENCE ELEMENT IS1557"/>
    <property type="match status" value="1"/>
</dbReference>
<evidence type="ECO:0000313" key="2">
    <source>
        <dbReference type="EMBL" id="BAC68245.1"/>
    </source>
</evidence>
<dbReference type="eggNOG" id="COG3464">
    <property type="taxonomic scope" value="Bacteria"/>
</dbReference>
<feature type="region of interest" description="Disordered" evidence="1">
    <location>
        <begin position="1"/>
        <end position="30"/>
    </location>
</feature>
<sequence length="110" mass="11909">MDTDGQDHLPCPGAQAARRGSRPPPSVGQDLLDCELVTAPQQGVDVATDLPGLQRFAQRLERDLEAVIAGLAQPWIAGVVEGHVNRVKMLMRHMFGLAGFDLSRDRVLLA</sequence>
<evidence type="ECO:0000256" key="1">
    <source>
        <dbReference type="SAM" id="MobiDB-lite"/>
    </source>
</evidence>
<dbReference type="AlphaFoldDB" id="Q82QH1"/>
<gene>
    <name evidence="2" type="ORF">SAVERM_535</name>
</gene>
<evidence type="ECO:0008006" key="4">
    <source>
        <dbReference type="Google" id="ProtNLM"/>
    </source>
</evidence>
<keyword evidence="3" id="KW-1185">Reference proteome</keyword>
<evidence type="ECO:0000313" key="3">
    <source>
        <dbReference type="Proteomes" id="UP000000428"/>
    </source>
</evidence>
<dbReference type="Proteomes" id="UP000000428">
    <property type="component" value="Chromosome"/>
</dbReference>
<protein>
    <recommendedName>
        <fullName evidence="4">Transposase IS204/IS1001/IS1096/IS1165 DDE domain-containing protein</fullName>
    </recommendedName>
</protein>
<dbReference type="HOGENOM" id="CLU_2169563_0_0_11"/>
<accession>Q82QH1</accession>
<dbReference type="KEGG" id="sma:SAVERM_535"/>
<dbReference type="InterPro" id="IPR047951">
    <property type="entry name" value="Transpos_ISL3"/>
</dbReference>
<dbReference type="EMBL" id="BA000030">
    <property type="protein sequence ID" value="BAC68245.1"/>
    <property type="molecule type" value="Genomic_DNA"/>
</dbReference>
<reference evidence="2 3" key="2">
    <citation type="journal article" date="2003" name="Nat. Biotechnol.">
        <title>Complete genome sequence and comparative analysis of the industrial microorganism Streptomyces avermitilis.</title>
        <authorList>
            <person name="Ikeda H."/>
            <person name="Ishikawa J."/>
            <person name="Hanamoto A."/>
            <person name="Shinose M."/>
            <person name="Kikuchi H."/>
            <person name="Shiba T."/>
            <person name="Sakaki Y."/>
            <person name="Hattori M."/>
            <person name="Omura S."/>
        </authorList>
    </citation>
    <scope>NUCLEOTIDE SEQUENCE [LARGE SCALE GENOMIC DNA]</scope>
    <source>
        <strain evidence="3">ATCC 31267 / DSM 46492 / JCM 5070 / NBRC 14893 / NCIMB 12804 / NRRL 8165 / MA-4680</strain>
    </source>
</reference>
<organism evidence="2 3">
    <name type="scientific">Streptomyces avermitilis (strain ATCC 31267 / DSM 46492 / JCM 5070 / NBRC 14893 / NCIMB 12804 / NRRL 8165 / MA-4680)</name>
    <dbReference type="NCBI Taxonomy" id="227882"/>
    <lineage>
        <taxon>Bacteria</taxon>
        <taxon>Bacillati</taxon>
        <taxon>Actinomycetota</taxon>
        <taxon>Actinomycetes</taxon>
        <taxon>Kitasatosporales</taxon>
        <taxon>Streptomycetaceae</taxon>
        <taxon>Streptomyces</taxon>
    </lineage>
</organism>
<reference evidence="2 3" key="3">
    <citation type="journal article" date="2014" name="J. Ind. Microbiol. Biotechnol.">
        <title>Genome mining of the Streptomyces avermitilis genome and development of genome-minimized hosts for heterologous expression of biosynthetic gene clusters.</title>
        <authorList>
            <person name="Ikeda H."/>
            <person name="Shin-ya K."/>
            <person name="Omura S."/>
        </authorList>
    </citation>
    <scope>NUCLEOTIDE SEQUENCE [LARGE SCALE GENOMIC DNA]</scope>
    <source>
        <strain evidence="3">ATCC 31267 / DSM 46492 / JCM 5070 / NBRC 14893 / NCIMB 12804 / NRRL 8165 / MA-4680</strain>
    </source>
</reference>
<dbReference type="PANTHER" id="PTHR33498">
    <property type="entry name" value="TRANSPOSASE FOR INSERTION SEQUENCE ELEMENT IS1557"/>
    <property type="match status" value="1"/>
</dbReference>
<name>Q82QH1_STRAW</name>